<dbReference type="Proteomes" id="UP001059836">
    <property type="component" value="Chromosome"/>
</dbReference>
<keyword evidence="1" id="KW-0472">Membrane</keyword>
<protein>
    <submittedName>
        <fullName evidence="3">VWA domain-containing protein</fullName>
    </submittedName>
</protein>
<reference evidence="3" key="1">
    <citation type="journal article" date="2021" name="Nat. Microbiol.">
        <title>Cocultivation of an ultrasmall environmental parasitic bacterium with lytic ability against bacteria associated with wastewater foams.</title>
        <authorList>
            <person name="Batinovic S."/>
            <person name="Rose J.J.A."/>
            <person name="Ratcliffe J."/>
            <person name="Seviour R.J."/>
            <person name="Petrovski S."/>
        </authorList>
    </citation>
    <scope>NUCLEOTIDE SEQUENCE</scope>
    <source>
        <strain evidence="3">CON9</strain>
    </source>
</reference>
<evidence type="ECO:0000313" key="3">
    <source>
        <dbReference type="EMBL" id="QHN34398.1"/>
    </source>
</evidence>
<sequence length="541" mass="57076">MARHINAGGGTAAGFGRLRARRRGRALIGVALVAVLIGGVLVYRHLADGCGGERTQISVMTDAAVAEPLGPIAAAASKNSCFDYRIAAVANVDVPGRLSARDTSVDLWLADSQTRARRVTEQVRIKTDLVAPSVASSPVVVVGSMLGSPKSWVEVMSMPKLQVGNPIDTSTGEAPIIGGVASLAAGKISQSTFVQAMTMMATQRHSVAVGKDSDDARFALANTSDVPTVASEQQYLSFLRGNPGSRLMAKVPAEGTVMLTYPLVNTAQQARRDLAARAGRRLVESAESISGRKILNEKGFRSADGTGIGSAVTVLTFDDTAVIDKALQNWQIFAIPTRMLEVLDTSGSMRTRTGGASRAELVAEATVGGLELLGNSAKVGLWIFGINKGGKGKDWKEVAPIRRLDDRSAGSRHRARLAALIRKAMSDKLGGGTGLYDTTLAAYKRMVDTYDPTTTNTVAIVTDGKNEDADSITLDELLSQLASLQDPGRPVRIVAIGVSDEADESALRKIGEVTGGTSYIAREPKDIKGIFTTEVSKLVQD</sequence>
<dbReference type="InterPro" id="IPR002035">
    <property type="entry name" value="VWF_A"/>
</dbReference>
<evidence type="ECO:0000256" key="1">
    <source>
        <dbReference type="SAM" id="Phobius"/>
    </source>
</evidence>
<name>A0ABX6IEV2_9ACTN</name>
<dbReference type="EMBL" id="CP045809">
    <property type="protein sequence ID" value="QHN34398.1"/>
    <property type="molecule type" value="Genomic_DNA"/>
</dbReference>
<dbReference type="SUPFAM" id="SSF53300">
    <property type="entry name" value="vWA-like"/>
    <property type="match status" value="1"/>
</dbReference>
<dbReference type="Gene3D" id="3.40.50.410">
    <property type="entry name" value="von Willebrand factor, type A domain"/>
    <property type="match status" value="1"/>
</dbReference>
<organism evidence="3 4">
    <name type="scientific">Gordonia pseudamarae</name>
    <dbReference type="NCBI Taxonomy" id="2831662"/>
    <lineage>
        <taxon>Bacteria</taxon>
        <taxon>Bacillati</taxon>
        <taxon>Actinomycetota</taxon>
        <taxon>Actinomycetes</taxon>
        <taxon>Mycobacteriales</taxon>
        <taxon>Gordoniaceae</taxon>
        <taxon>Gordonia</taxon>
    </lineage>
</organism>
<dbReference type="RefSeq" id="WP_213247464.1">
    <property type="nucleotide sequence ID" value="NZ_CP045806.1"/>
</dbReference>
<keyword evidence="1" id="KW-0812">Transmembrane</keyword>
<gene>
    <name evidence="3" type="ORF">GII31_05295</name>
</gene>
<keyword evidence="4" id="KW-1185">Reference proteome</keyword>
<feature type="domain" description="VWFA" evidence="2">
    <location>
        <begin position="338"/>
        <end position="535"/>
    </location>
</feature>
<dbReference type="PROSITE" id="PS50234">
    <property type="entry name" value="VWFA"/>
    <property type="match status" value="1"/>
</dbReference>
<dbReference type="InterPro" id="IPR036465">
    <property type="entry name" value="vWFA_dom_sf"/>
</dbReference>
<dbReference type="SMART" id="SM00327">
    <property type="entry name" value="VWA"/>
    <property type="match status" value="1"/>
</dbReference>
<accession>A0ABX6IEV2</accession>
<evidence type="ECO:0000313" key="4">
    <source>
        <dbReference type="Proteomes" id="UP001059836"/>
    </source>
</evidence>
<keyword evidence="1" id="KW-1133">Transmembrane helix</keyword>
<evidence type="ECO:0000259" key="2">
    <source>
        <dbReference type="PROSITE" id="PS50234"/>
    </source>
</evidence>
<proteinExistence type="predicted"/>
<feature type="transmembrane region" description="Helical" evidence="1">
    <location>
        <begin position="26"/>
        <end position="46"/>
    </location>
</feature>